<name>A0AA36J3J2_9DINO</name>
<keyword evidence="3 6" id="KW-0812">Transmembrane</keyword>
<feature type="chain" id="PRO_5041258422" description="MFS transporter" evidence="7">
    <location>
        <begin position="23"/>
        <end position="436"/>
    </location>
</feature>
<dbReference type="Gene3D" id="1.20.1250.20">
    <property type="entry name" value="MFS general substrate transporter like domains"/>
    <property type="match status" value="2"/>
</dbReference>
<feature type="transmembrane region" description="Helical" evidence="6">
    <location>
        <begin position="232"/>
        <end position="256"/>
    </location>
</feature>
<accession>A0AA36J3J2</accession>
<keyword evidence="2" id="KW-0813">Transport</keyword>
<evidence type="ECO:0000256" key="1">
    <source>
        <dbReference type="ARBA" id="ARBA00004141"/>
    </source>
</evidence>
<feature type="transmembrane region" description="Helical" evidence="6">
    <location>
        <begin position="203"/>
        <end position="226"/>
    </location>
</feature>
<dbReference type="GO" id="GO:0022857">
    <property type="term" value="F:transmembrane transporter activity"/>
    <property type="evidence" value="ECO:0007669"/>
    <property type="project" value="InterPro"/>
</dbReference>
<dbReference type="InterPro" id="IPR011701">
    <property type="entry name" value="MFS"/>
</dbReference>
<feature type="transmembrane region" description="Helical" evidence="6">
    <location>
        <begin position="99"/>
        <end position="123"/>
    </location>
</feature>
<dbReference type="SUPFAM" id="SSF103473">
    <property type="entry name" value="MFS general substrate transporter"/>
    <property type="match status" value="1"/>
</dbReference>
<sequence>MRSAVALRHEALHLLLLGVTLGLPVTQLPQLQQATFHQPFLVAGFLVSIKGVLNTLLAPALGALVDKGGHFKFWLVLSLAIPCAPFLAILTQGEPGAQVWAFSLVDTFLGLSGPAMSLCFAVVPARTPERLTEGYSLLNFALSSGVGVGAACGAAVSLSGLGCVGLALGSLNALLALLNSPPRRCSTSLPALEVLKESSTLKLLALVVFLDFLAEQMLVSLLLLYLESRFHLSPWQLACELGLVGASASVSLLALVPRLQPRLGDLALMRLGMVANCVSVALFGIIWAPWQALLPPLGCFLAFAVFPTANALAAAAAPQSGALAQGVISGARTLAEGLAPVLFGGLFQVAARSAWPGWPFFVAAGCVALGTAISWQLPESRDNLLPAHGMHPVHAMHGMRVASRRWRVGTRPARHFRVHLVLPEAVAALVRKRRSR</sequence>
<reference evidence="8" key="1">
    <citation type="submission" date="2023-08" db="EMBL/GenBank/DDBJ databases">
        <authorList>
            <person name="Chen Y."/>
            <person name="Shah S."/>
            <person name="Dougan E. K."/>
            <person name="Thang M."/>
            <person name="Chan C."/>
        </authorList>
    </citation>
    <scope>NUCLEOTIDE SEQUENCE</scope>
</reference>
<evidence type="ECO:0000313" key="9">
    <source>
        <dbReference type="Proteomes" id="UP001178507"/>
    </source>
</evidence>
<proteinExistence type="predicted"/>
<keyword evidence="7" id="KW-0732">Signal</keyword>
<evidence type="ECO:0000256" key="4">
    <source>
        <dbReference type="ARBA" id="ARBA00022989"/>
    </source>
</evidence>
<dbReference type="Proteomes" id="UP001178507">
    <property type="component" value="Unassembled WGS sequence"/>
</dbReference>
<gene>
    <name evidence="8" type="ORF">EVOR1521_LOCUS22252</name>
</gene>
<feature type="transmembrane region" description="Helical" evidence="6">
    <location>
        <begin position="135"/>
        <end position="158"/>
    </location>
</feature>
<dbReference type="Pfam" id="PF07690">
    <property type="entry name" value="MFS_1"/>
    <property type="match status" value="1"/>
</dbReference>
<dbReference type="InterPro" id="IPR001958">
    <property type="entry name" value="Tet-R_TetA/multi-R_MdtG-like"/>
</dbReference>
<evidence type="ECO:0000256" key="5">
    <source>
        <dbReference type="ARBA" id="ARBA00023136"/>
    </source>
</evidence>
<evidence type="ECO:0000256" key="6">
    <source>
        <dbReference type="SAM" id="Phobius"/>
    </source>
</evidence>
<comment type="subcellular location">
    <subcellularLocation>
        <location evidence="1">Membrane</location>
        <topology evidence="1">Multi-pass membrane protein</topology>
    </subcellularLocation>
</comment>
<keyword evidence="4 6" id="KW-1133">Transmembrane helix</keyword>
<keyword evidence="9" id="KW-1185">Reference proteome</keyword>
<dbReference type="GO" id="GO:0016020">
    <property type="term" value="C:membrane"/>
    <property type="evidence" value="ECO:0007669"/>
    <property type="project" value="UniProtKB-SubCell"/>
</dbReference>
<feature type="transmembrane region" description="Helical" evidence="6">
    <location>
        <begin position="293"/>
        <end position="313"/>
    </location>
</feature>
<feature type="transmembrane region" description="Helical" evidence="6">
    <location>
        <begin position="357"/>
        <end position="375"/>
    </location>
</feature>
<dbReference type="PANTHER" id="PTHR23504:SF1">
    <property type="entry name" value="GH21943P-RELATED"/>
    <property type="match status" value="1"/>
</dbReference>
<evidence type="ECO:0000256" key="3">
    <source>
        <dbReference type="ARBA" id="ARBA00022692"/>
    </source>
</evidence>
<evidence type="ECO:0000256" key="7">
    <source>
        <dbReference type="SAM" id="SignalP"/>
    </source>
</evidence>
<keyword evidence="5 6" id="KW-0472">Membrane</keyword>
<dbReference type="EMBL" id="CAUJNA010003300">
    <property type="protein sequence ID" value="CAJ1398459.1"/>
    <property type="molecule type" value="Genomic_DNA"/>
</dbReference>
<feature type="transmembrane region" description="Helical" evidence="6">
    <location>
        <begin position="268"/>
        <end position="287"/>
    </location>
</feature>
<dbReference type="PRINTS" id="PR01035">
    <property type="entry name" value="TCRTETA"/>
</dbReference>
<feature type="signal peptide" evidence="7">
    <location>
        <begin position="1"/>
        <end position="22"/>
    </location>
</feature>
<organism evidence="8 9">
    <name type="scientific">Effrenium voratum</name>
    <dbReference type="NCBI Taxonomy" id="2562239"/>
    <lineage>
        <taxon>Eukaryota</taxon>
        <taxon>Sar</taxon>
        <taxon>Alveolata</taxon>
        <taxon>Dinophyceae</taxon>
        <taxon>Suessiales</taxon>
        <taxon>Symbiodiniaceae</taxon>
        <taxon>Effrenium</taxon>
    </lineage>
</organism>
<dbReference type="InterPro" id="IPR036259">
    <property type="entry name" value="MFS_trans_sf"/>
</dbReference>
<feature type="transmembrane region" description="Helical" evidence="6">
    <location>
        <begin position="73"/>
        <end position="93"/>
    </location>
</feature>
<feature type="transmembrane region" description="Helical" evidence="6">
    <location>
        <begin position="40"/>
        <end position="61"/>
    </location>
</feature>
<evidence type="ECO:0008006" key="10">
    <source>
        <dbReference type="Google" id="ProtNLM"/>
    </source>
</evidence>
<evidence type="ECO:0000313" key="8">
    <source>
        <dbReference type="EMBL" id="CAJ1398459.1"/>
    </source>
</evidence>
<evidence type="ECO:0000256" key="2">
    <source>
        <dbReference type="ARBA" id="ARBA00022448"/>
    </source>
</evidence>
<dbReference type="PANTHER" id="PTHR23504">
    <property type="entry name" value="MAJOR FACILITATOR SUPERFAMILY DOMAIN-CONTAINING PROTEIN 10"/>
    <property type="match status" value="1"/>
</dbReference>
<dbReference type="AlphaFoldDB" id="A0AA36J3J2"/>
<comment type="caution">
    <text evidence="8">The sequence shown here is derived from an EMBL/GenBank/DDBJ whole genome shotgun (WGS) entry which is preliminary data.</text>
</comment>
<protein>
    <recommendedName>
        <fullName evidence="10">MFS transporter</fullName>
    </recommendedName>
</protein>